<reference evidence="14" key="1">
    <citation type="submission" date="2022-08" db="EMBL/GenBank/DDBJ databases">
        <title>Genomic Encyclopedia of Type Strains, Phase III (KMG-III): the genomes of soil and plant-associated and newly described type strains.</title>
        <authorList>
            <person name="Whitman W."/>
        </authorList>
    </citation>
    <scope>NUCLEOTIDE SEQUENCE</scope>
    <source>
        <strain evidence="14">HMT 1</strain>
    </source>
</reference>
<keyword evidence="4 10" id="KW-0963">Cytoplasm</keyword>
<dbReference type="NCBIfam" id="NF010738">
    <property type="entry name" value="PRK14140.1"/>
    <property type="match status" value="1"/>
</dbReference>
<evidence type="ECO:0000256" key="1">
    <source>
        <dbReference type="ARBA" id="ARBA00004496"/>
    </source>
</evidence>
<dbReference type="InterPro" id="IPR009012">
    <property type="entry name" value="GrpE_head"/>
</dbReference>
<gene>
    <name evidence="10" type="primary">grpE</name>
    <name evidence="14" type="ORF">J2T55_001730</name>
</gene>
<dbReference type="PRINTS" id="PR00773">
    <property type="entry name" value="GRPEPROTEIN"/>
</dbReference>
<protein>
    <recommendedName>
        <fullName evidence="8 10">Protein GrpE</fullName>
    </recommendedName>
    <alternativeName>
        <fullName evidence="9 10">HSP-70 cofactor</fullName>
    </alternativeName>
</protein>
<evidence type="ECO:0000256" key="9">
    <source>
        <dbReference type="ARBA" id="ARBA00076414"/>
    </source>
</evidence>
<comment type="caution">
    <text evidence="14">The sequence shown here is derived from an EMBL/GenBank/DDBJ whole genome shotgun (WGS) entry which is preliminary data.</text>
</comment>
<evidence type="ECO:0000256" key="7">
    <source>
        <dbReference type="ARBA" id="ARBA00053401"/>
    </source>
</evidence>
<dbReference type="Gene3D" id="3.90.20.20">
    <property type="match status" value="1"/>
</dbReference>
<dbReference type="GO" id="GO:0051082">
    <property type="term" value="F:unfolded protein binding"/>
    <property type="evidence" value="ECO:0007669"/>
    <property type="project" value="TreeGrafter"/>
</dbReference>
<dbReference type="InterPro" id="IPR000740">
    <property type="entry name" value="GrpE"/>
</dbReference>
<keyword evidence="5 10" id="KW-0346">Stress response</keyword>
<organism evidence="14 15">
    <name type="scientific">Methylohalomonas lacus</name>
    <dbReference type="NCBI Taxonomy" id="398773"/>
    <lineage>
        <taxon>Bacteria</taxon>
        <taxon>Pseudomonadati</taxon>
        <taxon>Pseudomonadota</taxon>
        <taxon>Gammaproteobacteria</taxon>
        <taxon>Methylohalomonadales</taxon>
        <taxon>Methylohalomonadaceae</taxon>
        <taxon>Methylohalomonas</taxon>
    </lineage>
</organism>
<dbReference type="HAMAP" id="MF_01151">
    <property type="entry name" value="GrpE"/>
    <property type="match status" value="1"/>
</dbReference>
<feature type="compositionally biased region" description="Acidic residues" evidence="13">
    <location>
        <begin position="23"/>
        <end position="39"/>
    </location>
</feature>
<evidence type="ECO:0000313" key="15">
    <source>
        <dbReference type="Proteomes" id="UP001204445"/>
    </source>
</evidence>
<dbReference type="FunFam" id="2.30.22.10:FF:000001">
    <property type="entry name" value="Protein GrpE"/>
    <property type="match status" value="1"/>
</dbReference>
<proteinExistence type="inferred from homology"/>
<dbReference type="PROSITE" id="PS01071">
    <property type="entry name" value="GRPE"/>
    <property type="match status" value="1"/>
</dbReference>
<evidence type="ECO:0000256" key="10">
    <source>
        <dbReference type="HAMAP-Rule" id="MF_01151"/>
    </source>
</evidence>
<dbReference type="SUPFAM" id="SSF51064">
    <property type="entry name" value="Head domain of nucleotide exchange factor GrpE"/>
    <property type="match status" value="1"/>
</dbReference>
<sequence>MASHSEQTTAGSGQAGSDHDAQAPEEETAVAGEVLEEDASAAVTPESDDPAVLQAELNAARAKAEEHWSNLVRLQAEMDNLRKRTSRDVEQAHKYALDKFVAELLPVIDSLELGINAAGENSGEEAASLREGMELTLKKLLDAVAKFGVETVNPQGEKFNPELHEAVSMQESAEAESNTVITVVQKGYTLNDRLVRPAMVVVAK</sequence>
<dbReference type="GO" id="GO:0000774">
    <property type="term" value="F:adenyl-nucleotide exchange factor activity"/>
    <property type="evidence" value="ECO:0007669"/>
    <property type="project" value="InterPro"/>
</dbReference>
<dbReference type="CDD" id="cd00446">
    <property type="entry name" value="GrpE"/>
    <property type="match status" value="1"/>
</dbReference>
<dbReference type="EMBL" id="JANUCT010000011">
    <property type="protein sequence ID" value="MCS3903699.1"/>
    <property type="molecule type" value="Genomic_DNA"/>
</dbReference>
<dbReference type="PANTHER" id="PTHR21237:SF23">
    <property type="entry name" value="GRPE PROTEIN HOMOLOG, MITOCHONDRIAL"/>
    <property type="match status" value="1"/>
</dbReference>
<evidence type="ECO:0000313" key="14">
    <source>
        <dbReference type="EMBL" id="MCS3903699.1"/>
    </source>
</evidence>
<dbReference type="GO" id="GO:0042803">
    <property type="term" value="F:protein homodimerization activity"/>
    <property type="evidence" value="ECO:0007669"/>
    <property type="project" value="InterPro"/>
</dbReference>
<dbReference type="GO" id="GO:0051087">
    <property type="term" value="F:protein-folding chaperone binding"/>
    <property type="evidence" value="ECO:0007669"/>
    <property type="project" value="InterPro"/>
</dbReference>
<evidence type="ECO:0000256" key="13">
    <source>
        <dbReference type="SAM" id="MobiDB-lite"/>
    </source>
</evidence>
<feature type="compositionally biased region" description="Polar residues" evidence="13">
    <location>
        <begin position="1"/>
        <end position="12"/>
    </location>
</feature>
<keyword evidence="15" id="KW-1185">Reference proteome</keyword>
<dbReference type="GO" id="GO:0006457">
    <property type="term" value="P:protein folding"/>
    <property type="evidence" value="ECO:0007669"/>
    <property type="project" value="InterPro"/>
</dbReference>
<comment type="subcellular location">
    <subcellularLocation>
        <location evidence="1 10">Cytoplasm</location>
    </subcellularLocation>
</comment>
<dbReference type="RefSeq" id="WP_259055646.1">
    <property type="nucleotide sequence ID" value="NZ_JANUCT010000011.1"/>
</dbReference>
<keyword evidence="6 10" id="KW-0143">Chaperone</keyword>
<dbReference type="Proteomes" id="UP001204445">
    <property type="component" value="Unassembled WGS sequence"/>
</dbReference>
<dbReference type="SUPFAM" id="SSF58014">
    <property type="entry name" value="Coiled-coil domain of nucleotide exchange factor GrpE"/>
    <property type="match status" value="1"/>
</dbReference>
<dbReference type="PANTHER" id="PTHR21237">
    <property type="entry name" value="GRPE PROTEIN"/>
    <property type="match status" value="1"/>
</dbReference>
<name>A0AAE3L1A2_9GAMM</name>
<evidence type="ECO:0000256" key="4">
    <source>
        <dbReference type="ARBA" id="ARBA00022490"/>
    </source>
</evidence>
<evidence type="ECO:0000256" key="12">
    <source>
        <dbReference type="RuleBase" id="RU004478"/>
    </source>
</evidence>
<dbReference type="InterPro" id="IPR013805">
    <property type="entry name" value="GrpE_CC"/>
</dbReference>
<evidence type="ECO:0000256" key="11">
    <source>
        <dbReference type="RuleBase" id="RU000639"/>
    </source>
</evidence>
<dbReference type="GO" id="GO:0005829">
    <property type="term" value="C:cytosol"/>
    <property type="evidence" value="ECO:0007669"/>
    <property type="project" value="TreeGrafter"/>
</dbReference>
<evidence type="ECO:0000256" key="8">
    <source>
        <dbReference type="ARBA" id="ARBA00072274"/>
    </source>
</evidence>
<dbReference type="NCBIfam" id="NF010737">
    <property type="entry name" value="PRK14139.1"/>
    <property type="match status" value="1"/>
</dbReference>
<dbReference type="Pfam" id="PF01025">
    <property type="entry name" value="GrpE"/>
    <property type="match status" value="1"/>
</dbReference>
<comment type="function">
    <text evidence="7 10 11">Participates actively in the response to hyperosmotic and heat shock by preventing the aggregation of stress-denatured proteins, in association with DnaK and GrpE. It is the nucleotide exchange factor for DnaK and may function as a thermosensor. Unfolded proteins bind initially to DnaJ; upon interaction with the DnaJ-bound protein, DnaK hydrolyzes its bound ATP, resulting in the formation of a stable complex. GrpE releases ADP from DnaK; ATP binding to DnaK triggers the release of the substrate protein, thus completing the reaction cycle. Several rounds of ATP-dependent interactions between DnaJ, DnaK and GrpE are required for fully efficient folding.</text>
</comment>
<evidence type="ECO:0000256" key="2">
    <source>
        <dbReference type="ARBA" id="ARBA00009054"/>
    </source>
</evidence>
<evidence type="ECO:0000256" key="6">
    <source>
        <dbReference type="ARBA" id="ARBA00023186"/>
    </source>
</evidence>
<comment type="subunit">
    <text evidence="3 10">Homodimer.</text>
</comment>
<dbReference type="Gene3D" id="2.30.22.10">
    <property type="entry name" value="Head domain of nucleotide exchange factor GrpE"/>
    <property type="match status" value="1"/>
</dbReference>
<evidence type="ECO:0000256" key="5">
    <source>
        <dbReference type="ARBA" id="ARBA00023016"/>
    </source>
</evidence>
<comment type="similarity">
    <text evidence="2 10 12">Belongs to the GrpE family.</text>
</comment>
<evidence type="ECO:0000256" key="3">
    <source>
        <dbReference type="ARBA" id="ARBA00011738"/>
    </source>
</evidence>
<dbReference type="NCBIfam" id="NF010748">
    <property type="entry name" value="PRK14150.1"/>
    <property type="match status" value="1"/>
</dbReference>
<dbReference type="AlphaFoldDB" id="A0AAE3L1A2"/>
<accession>A0AAE3L1A2</accession>
<feature type="region of interest" description="Disordered" evidence="13">
    <location>
        <begin position="1"/>
        <end position="50"/>
    </location>
</feature>